<feature type="transmembrane region" description="Helical" evidence="1">
    <location>
        <begin position="58"/>
        <end position="84"/>
    </location>
</feature>
<proteinExistence type="predicted"/>
<dbReference type="InterPro" id="IPR005642">
    <property type="entry name" value="LysO"/>
</dbReference>
<keyword evidence="1" id="KW-0472">Membrane</keyword>
<reference evidence="2" key="2">
    <citation type="submission" date="2021-04" db="EMBL/GenBank/DDBJ databases">
        <authorList>
            <person name="Gilroy R."/>
        </authorList>
    </citation>
    <scope>NUCLEOTIDE SEQUENCE</scope>
    <source>
        <strain evidence="2">G4-2901</strain>
    </source>
</reference>
<reference evidence="2" key="1">
    <citation type="journal article" date="2021" name="PeerJ">
        <title>Extensive microbial diversity within the chicken gut microbiome revealed by metagenomics and culture.</title>
        <authorList>
            <person name="Gilroy R."/>
            <person name="Ravi A."/>
            <person name="Getino M."/>
            <person name="Pursley I."/>
            <person name="Horton D.L."/>
            <person name="Alikhan N.F."/>
            <person name="Baker D."/>
            <person name="Gharbi K."/>
            <person name="Hall N."/>
            <person name="Watson M."/>
            <person name="Adriaenssens E.M."/>
            <person name="Foster-Nyarko E."/>
            <person name="Jarju S."/>
            <person name="Secka A."/>
            <person name="Antonio M."/>
            <person name="Oren A."/>
            <person name="Chaudhuri R.R."/>
            <person name="La Ragione R."/>
            <person name="Hildebrand F."/>
            <person name="Pallen M.J."/>
        </authorList>
    </citation>
    <scope>NUCLEOTIDE SEQUENCE</scope>
    <source>
        <strain evidence="2">G4-2901</strain>
    </source>
</reference>
<feature type="transmembrane region" description="Helical" evidence="1">
    <location>
        <begin position="29"/>
        <end position="46"/>
    </location>
</feature>
<sequence>MFTVILIMFTGIIIGVFTRKYPLKPINRLITFLIWLLLFILGIEVGSNQEIINGLATLGLEAIIITICAVLGSCTCAWALWYVLYKRKKGAKV</sequence>
<dbReference type="AlphaFoldDB" id="A0A948TD00"/>
<dbReference type="GO" id="GO:0015661">
    <property type="term" value="F:L-lysine efflux transmembrane transporter activity"/>
    <property type="evidence" value="ECO:0007669"/>
    <property type="project" value="InterPro"/>
</dbReference>
<organism evidence="2 3">
    <name type="scientific">Candidatus Phocaeicola faecigallinarum</name>
    <dbReference type="NCBI Taxonomy" id="2838732"/>
    <lineage>
        <taxon>Bacteria</taxon>
        <taxon>Pseudomonadati</taxon>
        <taxon>Bacteroidota</taxon>
        <taxon>Bacteroidia</taxon>
        <taxon>Bacteroidales</taxon>
        <taxon>Bacteroidaceae</taxon>
        <taxon>Phocaeicola</taxon>
    </lineage>
</organism>
<gene>
    <name evidence="2" type="ORF">H9777_10270</name>
</gene>
<name>A0A948TD00_9BACT</name>
<accession>A0A948TD00</accession>
<dbReference type="Proteomes" id="UP000783796">
    <property type="component" value="Unassembled WGS sequence"/>
</dbReference>
<dbReference type="EMBL" id="JAHLFW010000086">
    <property type="protein sequence ID" value="MBU3838672.1"/>
    <property type="molecule type" value="Genomic_DNA"/>
</dbReference>
<evidence type="ECO:0000256" key="1">
    <source>
        <dbReference type="SAM" id="Phobius"/>
    </source>
</evidence>
<keyword evidence="1" id="KW-0812">Transmembrane</keyword>
<dbReference type="Pfam" id="PF03956">
    <property type="entry name" value="Lys_export"/>
    <property type="match status" value="1"/>
</dbReference>
<protein>
    <submittedName>
        <fullName evidence="2">LysO family transporter</fullName>
    </submittedName>
</protein>
<comment type="caution">
    <text evidence="2">The sequence shown here is derived from an EMBL/GenBank/DDBJ whole genome shotgun (WGS) entry which is preliminary data.</text>
</comment>
<feature type="transmembrane region" description="Helical" evidence="1">
    <location>
        <begin position="6"/>
        <end position="22"/>
    </location>
</feature>
<evidence type="ECO:0000313" key="3">
    <source>
        <dbReference type="Proteomes" id="UP000783796"/>
    </source>
</evidence>
<keyword evidence="1" id="KW-1133">Transmembrane helix</keyword>
<evidence type="ECO:0000313" key="2">
    <source>
        <dbReference type="EMBL" id="MBU3838672.1"/>
    </source>
</evidence>